<comment type="caution">
    <text evidence="6">The sequence shown here is derived from an EMBL/GenBank/DDBJ whole genome shotgun (WGS) entry which is preliminary data.</text>
</comment>
<dbReference type="InterPro" id="IPR000719">
    <property type="entry name" value="Prot_kinase_dom"/>
</dbReference>
<dbReference type="CDD" id="cd14014">
    <property type="entry name" value="STKc_PknB_like"/>
    <property type="match status" value="1"/>
</dbReference>
<dbReference type="Gene3D" id="1.10.510.10">
    <property type="entry name" value="Transferase(Phosphotransferase) domain 1"/>
    <property type="match status" value="1"/>
</dbReference>
<dbReference type="Gene3D" id="1.10.10.10">
    <property type="entry name" value="Winged helix-like DNA-binding domain superfamily/Winged helix DNA-binding domain"/>
    <property type="match status" value="1"/>
</dbReference>
<dbReference type="InterPro" id="IPR017441">
    <property type="entry name" value="Protein_kinase_ATP_BS"/>
</dbReference>
<protein>
    <submittedName>
        <fullName evidence="6">Protein kinase</fullName>
    </submittedName>
</protein>
<dbReference type="SUPFAM" id="SSF52540">
    <property type="entry name" value="P-loop containing nucleoside triphosphate hydrolases"/>
    <property type="match status" value="1"/>
</dbReference>
<dbReference type="PROSITE" id="PS00107">
    <property type="entry name" value="PROTEIN_KINASE_ATP"/>
    <property type="match status" value="1"/>
</dbReference>
<organism evidence="6 7">
    <name type="scientific">Nocardia testacea</name>
    <dbReference type="NCBI Taxonomy" id="248551"/>
    <lineage>
        <taxon>Bacteria</taxon>
        <taxon>Bacillati</taxon>
        <taxon>Actinomycetota</taxon>
        <taxon>Actinomycetes</taxon>
        <taxon>Mycobacteriales</taxon>
        <taxon>Nocardiaceae</taxon>
        <taxon>Nocardia</taxon>
    </lineage>
</organism>
<dbReference type="CDD" id="cd06170">
    <property type="entry name" value="LuxR_C_like"/>
    <property type="match status" value="1"/>
</dbReference>
<evidence type="ECO:0000256" key="1">
    <source>
        <dbReference type="ARBA" id="ARBA00022741"/>
    </source>
</evidence>
<feature type="binding site" evidence="3">
    <location>
        <position position="63"/>
    </location>
    <ligand>
        <name>ATP</name>
        <dbReference type="ChEBI" id="CHEBI:30616"/>
    </ligand>
</feature>
<dbReference type="SUPFAM" id="SSF46894">
    <property type="entry name" value="C-terminal effector domain of the bipartite response regulators"/>
    <property type="match status" value="1"/>
</dbReference>
<dbReference type="SUPFAM" id="SSF48452">
    <property type="entry name" value="TPR-like"/>
    <property type="match status" value="1"/>
</dbReference>
<name>A0ABW7VQN5_9NOCA</name>
<accession>A0ABW7VQN5</accession>
<dbReference type="EMBL" id="JBIRYL010000001">
    <property type="protein sequence ID" value="MFI2228909.1"/>
    <property type="molecule type" value="Genomic_DNA"/>
</dbReference>
<dbReference type="InterPro" id="IPR011990">
    <property type="entry name" value="TPR-like_helical_dom_sf"/>
</dbReference>
<evidence type="ECO:0000313" key="6">
    <source>
        <dbReference type="EMBL" id="MFI2228909.1"/>
    </source>
</evidence>
<dbReference type="Pfam" id="PF00196">
    <property type="entry name" value="GerE"/>
    <property type="match status" value="1"/>
</dbReference>
<sequence>MLIGAHSAMSGDDLLRTQRETTKSFRAELAAAGYPDGVEIGRGGFGVVYRCRQPELDRTVAVKIFTAGLDAENRARFLREQRAMGRSTGHPNIVTVFETGTLPGGCPYLVMPFYPMGSLATWIHRHGPLSPENALRMGSKIAGALAAAHRLGIVHRDVKPGNILLTDFGEPALTDFGIAHIGGGFETAAGTVTGSPAFTAPEVLEGQPSTPEADVYGLGATLFCALTGHAAFERHSGENMVAQFRRITAHALPDLRQSGIDDEVSALVETAMRRDHHERPSAAEFGEAIRRVQLRRGIPAGEPALLTHPGPERSEGVAQGRRPVGTIGENTAGNLPLELTGLVDRRAELTELKNHLSRSRSVTLVGTGGVGKTRLALKAASQVRRDFADGVWLVDLAAVSDAGLLADTVAATVGVRDDSTRPLLETLVHYLGSCETLLVLDNVEQIVEAVAGLTETLLLSCPGVRTVVTSREPLNIAGEVIQRVMPLAVPDPDHQPSLKGLPRFDGVTLFAERAAAVVPGFELTEANMAAVTRICARLDGLPLAIELAAARIRTLSPQQILDRLTDRYELLTGAFRTAPSRQQSLKLCLDWSYGLCSAAEQRAWTRMSVFAGSCGLDAVEQVCNIDSAPAGPVDVLAGLVDKSVLIREQSGSVVRFRMLQTLRDYGRSKLRDSGEYRELRRRHRAWYRQLALDAEAGWIGRAQVGWIARLEREYSNLREALESALTEDTEEAAEAGLQTASALWEFWVYRGFYGEGRSWIERVLAHPCATSIPDRVNALRVAIDLATTQGDFRSAATLLQEGRALVERDPTPLLQAQMNHAAAGLALLNGDPTRAAALLDPALEIYRSDITSHLYIHALTLLGLTYELSGDTAAAIELQERLIAITGARGGILYRALAMRSLGVAEWRRGNTDRAQELIEEALRIDRPLNSVLVLTFCLEALSWIACQRREAERAAVLMGAARHLWPAGGSRERVFATLSHFHEECEQSAREALGDNGFGAAFERGRTMSAPAAREYALREPPAGAAAGPDVKTALTKREREVAALVARGLSNRQIANELVVSPRTAQGHVENILTKLGFTSRAQIAAWIVDEAGRG</sequence>
<dbReference type="InterPro" id="IPR011009">
    <property type="entry name" value="Kinase-like_dom_sf"/>
</dbReference>
<dbReference type="PANTHER" id="PTHR47691">
    <property type="entry name" value="REGULATOR-RELATED"/>
    <property type="match status" value="1"/>
</dbReference>
<dbReference type="InterPro" id="IPR036388">
    <property type="entry name" value="WH-like_DNA-bd_sf"/>
</dbReference>
<evidence type="ECO:0000256" key="2">
    <source>
        <dbReference type="ARBA" id="ARBA00022840"/>
    </source>
</evidence>
<dbReference type="Pfam" id="PF00931">
    <property type="entry name" value="NB-ARC"/>
    <property type="match status" value="1"/>
</dbReference>
<keyword evidence="6" id="KW-0808">Transferase</keyword>
<evidence type="ECO:0000313" key="7">
    <source>
        <dbReference type="Proteomes" id="UP001611494"/>
    </source>
</evidence>
<dbReference type="RefSeq" id="WP_397059430.1">
    <property type="nucleotide sequence ID" value="NZ_JBIRYL010000001.1"/>
</dbReference>
<dbReference type="InterPro" id="IPR008271">
    <property type="entry name" value="Ser/Thr_kinase_AS"/>
</dbReference>
<evidence type="ECO:0000259" key="4">
    <source>
        <dbReference type="PROSITE" id="PS50011"/>
    </source>
</evidence>
<keyword evidence="7" id="KW-1185">Reference proteome</keyword>
<dbReference type="GO" id="GO:0016301">
    <property type="term" value="F:kinase activity"/>
    <property type="evidence" value="ECO:0007669"/>
    <property type="project" value="UniProtKB-KW"/>
</dbReference>
<evidence type="ECO:0000256" key="3">
    <source>
        <dbReference type="PROSITE-ProRule" id="PRU10141"/>
    </source>
</evidence>
<dbReference type="PRINTS" id="PR00364">
    <property type="entry name" value="DISEASERSIST"/>
</dbReference>
<dbReference type="Gene3D" id="1.25.40.10">
    <property type="entry name" value="Tetratricopeptide repeat domain"/>
    <property type="match status" value="1"/>
</dbReference>
<reference evidence="6 7" key="1">
    <citation type="submission" date="2024-10" db="EMBL/GenBank/DDBJ databases">
        <title>The Natural Products Discovery Center: Release of the First 8490 Sequenced Strains for Exploring Actinobacteria Biosynthetic Diversity.</title>
        <authorList>
            <person name="Kalkreuter E."/>
            <person name="Kautsar S.A."/>
            <person name="Yang D."/>
            <person name="Bader C.D."/>
            <person name="Teijaro C.N."/>
            <person name="Fluegel L."/>
            <person name="Davis C.M."/>
            <person name="Simpson J.R."/>
            <person name="Lauterbach L."/>
            <person name="Steele A.D."/>
            <person name="Gui C."/>
            <person name="Meng S."/>
            <person name="Li G."/>
            <person name="Viehrig K."/>
            <person name="Ye F."/>
            <person name="Su P."/>
            <person name="Kiefer A.F."/>
            <person name="Nichols A."/>
            <person name="Cepeda A.J."/>
            <person name="Yan W."/>
            <person name="Fan B."/>
            <person name="Jiang Y."/>
            <person name="Adhikari A."/>
            <person name="Zheng C.-J."/>
            <person name="Schuster L."/>
            <person name="Cowan T.M."/>
            <person name="Smanski M.J."/>
            <person name="Chevrette M.G."/>
            <person name="De Carvalho L.P.S."/>
            <person name="Shen B."/>
        </authorList>
    </citation>
    <scope>NUCLEOTIDE SEQUENCE [LARGE SCALE GENOMIC DNA]</scope>
    <source>
        <strain evidence="6 7">NPDC019377</strain>
    </source>
</reference>
<dbReference type="SMART" id="SM00220">
    <property type="entry name" value="S_TKc"/>
    <property type="match status" value="1"/>
</dbReference>
<dbReference type="PANTHER" id="PTHR47691:SF3">
    <property type="entry name" value="HTH-TYPE TRANSCRIPTIONAL REGULATOR RV0890C-RELATED"/>
    <property type="match status" value="1"/>
</dbReference>
<dbReference type="InterPro" id="IPR016032">
    <property type="entry name" value="Sig_transdc_resp-reg_C-effctor"/>
</dbReference>
<dbReference type="Pfam" id="PF13424">
    <property type="entry name" value="TPR_12"/>
    <property type="match status" value="1"/>
</dbReference>
<dbReference type="SUPFAM" id="SSF56112">
    <property type="entry name" value="Protein kinase-like (PK-like)"/>
    <property type="match status" value="1"/>
</dbReference>
<dbReference type="Pfam" id="PF00069">
    <property type="entry name" value="Pkinase"/>
    <property type="match status" value="1"/>
</dbReference>
<dbReference type="Proteomes" id="UP001611494">
    <property type="component" value="Unassembled WGS sequence"/>
</dbReference>
<dbReference type="PROSITE" id="PS50011">
    <property type="entry name" value="PROTEIN_KINASE_DOM"/>
    <property type="match status" value="1"/>
</dbReference>
<gene>
    <name evidence="6" type="ORF">ACH49Z_03555</name>
</gene>
<dbReference type="InterPro" id="IPR027417">
    <property type="entry name" value="P-loop_NTPase"/>
</dbReference>
<dbReference type="Gene3D" id="3.40.50.300">
    <property type="entry name" value="P-loop containing nucleotide triphosphate hydrolases"/>
    <property type="match status" value="1"/>
</dbReference>
<dbReference type="InterPro" id="IPR000792">
    <property type="entry name" value="Tscrpt_reg_LuxR_C"/>
</dbReference>
<proteinExistence type="predicted"/>
<dbReference type="SMART" id="SM00421">
    <property type="entry name" value="HTH_LUXR"/>
    <property type="match status" value="1"/>
</dbReference>
<dbReference type="InterPro" id="IPR002182">
    <property type="entry name" value="NB-ARC"/>
</dbReference>
<keyword evidence="1 3" id="KW-0547">Nucleotide-binding</keyword>
<keyword evidence="6" id="KW-0418">Kinase</keyword>
<dbReference type="PRINTS" id="PR00038">
    <property type="entry name" value="HTHLUXR"/>
</dbReference>
<evidence type="ECO:0000259" key="5">
    <source>
        <dbReference type="PROSITE" id="PS50043"/>
    </source>
</evidence>
<dbReference type="PROSITE" id="PS00108">
    <property type="entry name" value="PROTEIN_KINASE_ST"/>
    <property type="match status" value="1"/>
</dbReference>
<feature type="domain" description="Protein kinase" evidence="4">
    <location>
        <begin position="34"/>
        <end position="305"/>
    </location>
</feature>
<dbReference type="PROSITE" id="PS50043">
    <property type="entry name" value="HTH_LUXR_2"/>
    <property type="match status" value="1"/>
</dbReference>
<keyword evidence="2 3" id="KW-0067">ATP-binding</keyword>
<feature type="domain" description="HTH luxR-type" evidence="5">
    <location>
        <begin position="1029"/>
        <end position="1094"/>
    </location>
</feature>